<feature type="transmembrane region" description="Helical" evidence="1">
    <location>
        <begin position="12"/>
        <end position="30"/>
    </location>
</feature>
<organism evidence="2 3">
    <name type="scientific">Lentibacillus halophilus</name>
    <dbReference type="NCBI Taxonomy" id="295065"/>
    <lineage>
        <taxon>Bacteria</taxon>
        <taxon>Bacillati</taxon>
        <taxon>Bacillota</taxon>
        <taxon>Bacilli</taxon>
        <taxon>Bacillales</taxon>
        <taxon>Bacillaceae</taxon>
        <taxon>Lentibacillus</taxon>
    </lineage>
</organism>
<accession>A0ABN0ZAU6</accession>
<keyword evidence="1" id="KW-0472">Membrane</keyword>
<dbReference type="Pfam" id="PF19470">
    <property type="entry name" value="DUF6007"/>
    <property type="match status" value="1"/>
</dbReference>
<dbReference type="InterPro" id="IPR046049">
    <property type="entry name" value="DUF6007"/>
</dbReference>
<evidence type="ECO:0000313" key="2">
    <source>
        <dbReference type="EMBL" id="GAA0441821.1"/>
    </source>
</evidence>
<dbReference type="Proteomes" id="UP001501459">
    <property type="component" value="Unassembled WGS sequence"/>
</dbReference>
<keyword evidence="3" id="KW-1185">Reference proteome</keyword>
<proteinExistence type="predicted"/>
<name>A0ABN0ZAU6_9BACI</name>
<evidence type="ECO:0000313" key="3">
    <source>
        <dbReference type="Proteomes" id="UP001501459"/>
    </source>
</evidence>
<keyword evidence="1" id="KW-0812">Transmembrane</keyword>
<comment type="caution">
    <text evidence="2">The sequence shown here is derived from an EMBL/GenBank/DDBJ whole genome shotgun (WGS) entry which is preliminary data.</text>
</comment>
<sequence length="69" mass="8134">MDDNLKGIFDKMEILDLIFIIPMFLLFSYLPSYNIWSILFNVIIAIFFAFGLAMTFHTLFDFVNKKNSN</sequence>
<dbReference type="EMBL" id="BAAADM010000051">
    <property type="protein sequence ID" value="GAA0441821.1"/>
    <property type="molecule type" value="Genomic_DNA"/>
</dbReference>
<keyword evidence="1" id="KW-1133">Transmembrane helix</keyword>
<feature type="transmembrane region" description="Helical" evidence="1">
    <location>
        <begin position="36"/>
        <end position="60"/>
    </location>
</feature>
<evidence type="ECO:0000256" key="1">
    <source>
        <dbReference type="SAM" id="Phobius"/>
    </source>
</evidence>
<reference evidence="2 3" key="1">
    <citation type="journal article" date="2019" name="Int. J. Syst. Evol. Microbiol.">
        <title>The Global Catalogue of Microorganisms (GCM) 10K type strain sequencing project: providing services to taxonomists for standard genome sequencing and annotation.</title>
        <authorList>
            <consortium name="The Broad Institute Genomics Platform"/>
            <consortium name="The Broad Institute Genome Sequencing Center for Infectious Disease"/>
            <person name="Wu L."/>
            <person name="Ma J."/>
        </authorList>
    </citation>
    <scope>NUCLEOTIDE SEQUENCE [LARGE SCALE GENOMIC DNA]</scope>
    <source>
        <strain evidence="2 3">JCM 12149</strain>
    </source>
</reference>
<protein>
    <submittedName>
        <fullName evidence="2">DUF6007 family protein</fullName>
    </submittedName>
</protein>
<gene>
    <name evidence="2" type="ORF">GCM10008983_18630</name>
</gene>